<dbReference type="AlphaFoldDB" id="A0AAV0GLI7"/>
<keyword evidence="4" id="KW-1185">Reference proteome</keyword>
<gene>
    <name evidence="2" type="ORF">CEPIT_LOCUS21738</name>
    <name evidence="3" type="ORF">CEPIT_LOCUS44722</name>
</gene>
<comment type="caution">
    <text evidence="3">The sequence shown here is derived from an EMBL/GenBank/DDBJ whole genome shotgun (WGS) entry which is preliminary data.</text>
</comment>
<sequence length="92" mass="10725">MTSKQIMEIETQGKKASFQYANKRLVNEDYIIQLRTNTFKRLGISATTYTVQSLHESSHHMTKKDIENPTNEETPSTSKIESLQSKKRQRTY</sequence>
<evidence type="ECO:0000256" key="1">
    <source>
        <dbReference type="SAM" id="MobiDB-lite"/>
    </source>
</evidence>
<protein>
    <submittedName>
        <fullName evidence="3">Uncharacterized protein</fullName>
    </submittedName>
</protein>
<organism evidence="3 4">
    <name type="scientific">Cuscuta epithymum</name>
    <dbReference type="NCBI Taxonomy" id="186058"/>
    <lineage>
        <taxon>Eukaryota</taxon>
        <taxon>Viridiplantae</taxon>
        <taxon>Streptophyta</taxon>
        <taxon>Embryophyta</taxon>
        <taxon>Tracheophyta</taxon>
        <taxon>Spermatophyta</taxon>
        <taxon>Magnoliopsida</taxon>
        <taxon>eudicotyledons</taxon>
        <taxon>Gunneridae</taxon>
        <taxon>Pentapetalae</taxon>
        <taxon>asterids</taxon>
        <taxon>lamiids</taxon>
        <taxon>Solanales</taxon>
        <taxon>Convolvulaceae</taxon>
        <taxon>Cuscuteae</taxon>
        <taxon>Cuscuta</taxon>
        <taxon>Cuscuta subgen. Cuscuta</taxon>
    </lineage>
</organism>
<dbReference type="EMBL" id="CAMAPF010000357">
    <property type="protein sequence ID" value="CAH9117070.1"/>
    <property type="molecule type" value="Genomic_DNA"/>
</dbReference>
<dbReference type="Proteomes" id="UP001152523">
    <property type="component" value="Unassembled WGS sequence"/>
</dbReference>
<evidence type="ECO:0000313" key="3">
    <source>
        <dbReference type="EMBL" id="CAH9148713.1"/>
    </source>
</evidence>
<evidence type="ECO:0000313" key="2">
    <source>
        <dbReference type="EMBL" id="CAH9117070.1"/>
    </source>
</evidence>
<feature type="compositionally biased region" description="Polar residues" evidence="1">
    <location>
        <begin position="68"/>
        <end position="83"/>
    </location>
</feature>
<proteinExistence type="predicted"/>
<reference evidence="3" key="1">
    <citation type="submission" date="2022-07" db="EMBL/GenBank/DDBJ databases">
        <authorList>
            <person name="Macas J."/>
            <person name="Novak P."/>
            <person name="Neumann P."/>
        </authorList>
    </citation>
    <scope>NUCLEOTIDE SEQUENCE</scope>
</reference>
<evidence type="ECO:0000313" key="4">
    <source>
        <dbReference type="Proteomes" id="UP001152523"/>
    </source>
</evidence>
<name>A0AAV0GLI7_9ASTE</name>
<feature type="region of interest" description="Disordered" evidence="1">
    <location>
        <begin position="53"/>
        <end position="92"/>
    </location>
</feature>
<accession>A0AAV0GLI7</accession>
<feature type="compositionally biased region" description="Basic and acidic residues" evidence="1">
    <location>
        <begin position="56"/>
        <end position="67"/>
    </location>
</feature>
<dbReference type="EMBL" id="CAMAPF010001224">
    <property type="protein sequence ID" value="CAH9148713.1"/>
    <property type="molecule type" value="Genomic_DNA"/>
</dbReference>